<protein>
    <recommendedName>
        <fullName evidence="4">AsmA family protein</fullName>
    </recommendedName>
</protein>
<sequence length="552" mass="61951">MKPFWKWGLGIAAGLIVFIIGSNWYVNHRWKPRMEVKLKDLIARETDGRYQLNYDRLEVSLLGGNAAAVNVSLIPDTATYKGDGRQRPASGASYLVRISRLQVKGVGLMRLLISKKVHVNTVVIDAPSLQLVRHHWPDKDTAAADPTVDTFAERLAKTLAGTRVNRMVLNAGQFEMTDDSSAMDVRIRDITLAIRDIRIDPASLLDTARLYFARAIRLEIDSLDFLRPDSLYRLHVGPLRFQTDTRELALRDLRYGLTVSKAEFYRRVQRAKDIAGIAVAHVALNDVNLARWVNSQTLAASVLRIDSGSIAVYKDKTKPNPPAYKIGESPHQQLLGMKQRLAIDSVLINAMDISFTEVSDQTAKAGTVTFDDVNGLIRNMTNDSVMLARNRFLQLDATSRVMGAGDLEVRFRFDLLDTLGAHTYQAKVGRMDGRSFNRMLTPQMNVEVEQADIQAMAFEMEANDRQTSGTLQLDYRNLKVSLLREAGNGETSARPVVSFFANRFLVNDSNPDANGIYHQGSVYLVRDPTYSFFKMIWHSIREGTKQCIGLEP</sequence>
<evidence type="ECO:0000313" key="2">
    <source>
        <dbReference type="EMBL" id="SKB70151.1"/>
    </source>
</evidence>
<keyword evidence="1" id="KW-0812">Transmembrane</keyword>
<name>A0A1T5DEW6_9SPHI</name>
<dbReference type="RefSeq" id="WP_079717439.1">
    <property type="nucleotide sequence ID" value="NZ_FUYS01000006.1"/>
</dbReference>
<reference evidence="2 3" key="1">
    <citation type="submission" date="2017-02" db="EMBL/GenBank/DDBJ databases">
        <authorList>
            <person name="Peterson S.W."/>
        </authorList>
    </citation>
    <scope>NUCLEOTIDE SEQUENCE [LARGE SCALE GENOMIC DNA]</scope>
    <source>
        <strain evidence="2 3">DSM 22899</strain>
    </source>
</reference>
<accession>A0A1T5DEW6</accession>
<evidence type="ECO:0000256" key="1">
    <source>
        <dbReference type="SAM" id="Phobius"/>
    </source>
</evidence>
<feature type="transmembrane region" description="Helical" evidence="1">
    <location>
        <begin position="7"/>
        <end position="26"/>
    </location>
</feature>
<keyword evidence="3" id="KW-1185">Reference proteome</keyword>
<dbReference type="OrthoDB" id="814802at2"/>
<keyword evidence="1" id="KW-0472">Membrane</keyword>
<gene>
    <name evidence="2" type="ORF">SAMN05660226_02768</name>
</gene>
<evidence type="ECO:0000313" key="3">
    <source>
        <dbReference type="Proteomes" id="UP000190541"/>
    </source>
</evidence>
<dbReference type="Proteomes" id="UP000190541">
    <property type="component" value="Unassembled WGS sequence"/>
</dbReference>
<keyword evidence="1" id="KW-1133">Transmembrane helix</keyword>
<dbReference type="AlphaFoldDB" id="A0A1T5DEW6"/>
<evidence type="ECO:0008006" key="4">
    <source>
        <dbReference type="Google" id="ProtNLM"/>
    </source>
</evidence>
<dbReference type="STRING" id="623280.SAMN05660226_02768"/>
<proteinExistence type="predicted"/>
<dbReference type="EMBL" id="FUYS01000006">
    <property type="protein sequence ID" value="SKB70151.1"/>
    <property type="molecule type" value="Genomic_DNA"/>
</dbReference>
<organism evidence="2 3">
    <name type="scientific">Parapedobacter luteus</name>
    <dbReference type="NCBI Taxonomy" id="623280"/>
    <lineage>
        <taxon>Bacteria</taxon>
        <taxon>Pseudomonadati</taxon>
        <taxon>Bacteroidota</taxon>
        <taxon>Sphingobacteriia</taxon>
        <taxon>Sphingobacteriales</taxon>
        <taxon>Sphingobacteriaceae</taxon>
        <taxon>Parapedobacter</taxon>
    </lineage>
</organism>